<feature type="active site" description="For OMPdecase activity" evidence="8">
    <location>
        <position position="68"/>
    </location>
</feature>
<dbReference type="UniPathway" id="UPA00070">
    <property type="reaction ID" value="UER00120"/>
</dbReference>
<feature type="binding site" evidence="7 9">
    <location>
        <position position="37"/>
    </location>
    <ligand>
        <name>substrate</name>
    </ligand>
</feature>
<feature type="domain" description="Orotidine 5'-phosphate decarboxylase" evidence="11">
    <location>
        <begin position="9"/>
        <end position="220"/>
    </location>
</feature>
<evidence type="ECO:0000256" key="7">
    <source>
        <dbReference type="HAMAP-Rule" id="MF_01200"/>
    </source>
</evidence>
<dbReference type="InterPro" id="IPR001754">
    <property type="entry name" value="OMPdeCOase_dom"/>
</dbReference>
<evidence type="ECO:0000256" key="6">
    <source>
        <dbReference type="ARBA" id="ARBA00049157"/>
    </source>
</evidence>
<dbReference type="SUPFAM" id="SSF51366">
    <property type="entry name" value="Ribulose-phoshate binding barrel"/>
    <property type="match status" value="1"/>
</dbReference>
<comment type="subunit">
    <text evidence="7">Homodimer.</text>
</comment>
<evidence type="ECO:0000256" key="10">
    <source>
        <dbReference type="RuleBase" id="RU000512"/>
    </source>
</evidence>
<dbReference type="InterPro" id="IPR013785">
    <property type="entry name" value="Aldolase_TIM"/>
</dbReference>
<evidence type="ECO:0000256" key="3">
    <source>
        <dbReference type="ARBA" id="ARBA00022793"/>
    </source>
</evidence>
<name>A0A2K8L292_9PROT</name>
<gene>
    <name evidence="7" type="primary">pyrF</name>
    <name evidence="12" type="ORF">Ga0123462_0579</name>
</gene>
<evidence type="ECO:0000256" key="2">
    <source>
        <dbReference type="ARBA" id="ARBA00004861"/>
    </source>
</evidence>
<dbReference type="AlphaFoldDB" id="A0A2K8L292"/>
<dbReference type="EC" id="4.1.1.23" evidence="7"/>
<dbReference type="CDD" id="cd04725">
    <property type="entry name" value="OMP_decarboxylase_like"/>
    <property type="match status" value="1"/>
</dbReference>
<evidence type="ECO:0000256" key="1">
    <source>
        <dbReference type="ARBA" id="ARBA00002356"/>
    </source>
</evidence>
<dbReference type="SMART" id="SM00934">
    <property type="entry name" value="OMPdecase"/>
    <property type="match status" value="1"/>
</dbReference>
<dbReference type="Proteomes" id="UP000231637">
    <property type="component" value="Chromosome"/>
</dbReference>
<evidence type="ECO:0000256" key="8">
    <source>
        <dbReference type="PIRSR" id="PIRSR614732-1"/>
    </source>
</evidence>
<comment type="similarity">
    <text evidence="7">Belongs to the OMP decarboxylase family. Type 1 subfamily.</text>
</comment>
<dbReference type="GO" id="GO:0044205">
    <property type="term" value="P:'de novo' UMP biosynthetic process"/>
    <property type="evidence" value="ECO:0007669"/>
    <property type="project" value="UniProtKB-UniRule"/>
</dbReference>
<feature type="binding site" evidence="7 9">
    <location>
        <position position="204"/>
    </location>
    <ligand>
        <name>substrate</name>
    </ligand>
</feature>
<dbReference type="InterPro" id="IPR047596">
    <property type="entry name" value="OMPdecase_bac"/>
</dbReference>
<dbReference type="NCBIfam" id="TIGR01740">
    <property type="entry name" value="pyrF"/>
    <property type="match status" value="1"/>
</dbReference>
<dbReference type="GO" id="GO:0004590">
    <property type="term" value="F:orotidine-5'-phosphate decarboxylase activity"/>
    <property type="evidence" value="ECO:0007669"/>
    <property type="project" value="UniProtKB-UniRule"/>
</dbReference>
<dbReference type="HAMAP" id="MF_01200_B">
    <property type="entry name" value="OMPdecase_type1_B"/>
    <property type="match status" value="1"/>
</dbReference>
<comment type="catalytic activity">
    <reaction evidence="6 7 10">
        <text>orotidine 5'-phosphate + H(+) = UMP + CO2</text>
        <dbReference type="Rhea" id="RHEA:11596"/>
        <dbReference type="ChEBI" id="CHEBI:15378"/>
        <dbReference type="ChEBI" id="CHEBI:16526"/>
        <dbReference type="ChEBI" id="CHEBI:57538"/>
        <dbReference type="ChEBI" id="CHEBI:57865"/>
        <dbReference type="EC" id="4.1.1.23"/>
    </reaction>
</comment>
<accession>A0A2K8L292</accession>
<dbReference type="PANTHER" id="PTHR32119:SF2">
    <property type="entry name" value="OROTIDINE 5'-PHOSPHATE DECARBOXYLASE"/>
    <property type="match status" value="1"/>
</dbReference>
<dbReference type="GO" id="GO:0006207">
    <property type="term" value="P:'de novo' pyrimidine nucleobase biosynthetic process"/>
    <property type="evidence" value="ECO:0007669"/>
    <property type="project" value="InterPro"/>
</dbReference>
<feature type="binding site" evidence="7 9">
    <location>
        <position position="184"/>
    </location>
    <ligand>
        <name>substrate</name>
    </ligand>
</feature>
<feature type="active site" description="For OMPdecase activity" evidence="8">
    <location>
        <position position="65"/>
    </location>
</feature>
<feature type="binding site" evidence="7">
    <location>
        <begin position="63"/>
        <end position="72"/>
    </location>
    <ligand>
        <name>substrate</name>
    </ligand>
</feature>
<dbReference type="RefSeq" id="WP_232726582.1">
    <property type="nucleotide sequence ID" value="NZ_CP018800.1"/>
</dbReference>
<evidence type="ECO:0000313" key="13">
    <source>
        <dbReference type="Proteomes" id="UP000231637"/>
    </source>
</evidence>
<dbReference type="Gene3D" id="3.20.20.70">
    <property type="entry name" value="Aldolase class I"/>
    <property type="match status" value="1"/>
</dbReference>
<sequence>MRDRSMQQRLMVALDVDSRKKALAMRDAVGDSVGWLKVGLRLFVAEGPDLVRELKWGHKLFLDLKFHDIPNTVAQAIESAGSLGVDMVNVHAGGGEEMLAAAANAAKAFPNMKLIAVTVLTSDPMPKEQAREVALMRARMAQQAGLDGVVCSVHEAAAIKELCGNDFITVTPGIRWGGQDVQDQKRIADPASAIANGSDYLVVGRPILQAPDPAAAADEAVKMMESVAT</sequence>
<feature type="binding site" evidence="7 9">
    <location>
        <position position="205"/>
    </location>
    <ligand>
        <name>substrate</name>
    </ligand>
</feature>
<keyword evidence="5 7" id="KW-0456">Lyase</keyword>
<evidence type="ECO:0000256" key="5">
    <source>
        <dbReference type="ARBA" id="ARBA00023239"/>
    </source>
</evidence>
<feature type="binding site" evidence="7 9">
    <location>
        <position position="175"/>
    </location>
    <ligand>
        <name>substrate</name>
    </ligand>
</feature>
<dbReference type="Pfam" id="PF00215">
    <property type="entry name" value="OMPdecase"/>
    <property type="match status" value="1"/>
</dbReference>
<keyword evidence="13" id="KW-1185">Reference proteome</keyword>
<dbReference type="PANTHER" id="PTHR32119">
    <property type="entry name" value="OROTIDINE 5'-PHOSPHATE DECARBOXYLASE"/>
    <property type="match status" value="1"/>
</dbReference>
<protein>
    <recommendedName>
        <fullName evidence="7">Orotidine 5'-phosphate decarboxylase</fullName>
        <ecNumber evidence="7">4.1.1.23</ecNumber>
    </recommendedName>
    <alternativeName>
        <fullName evidence="7">OMP decarboxylase</fullName>
        <shortName evidence="7">OMPDCase</shortName>
        <shortName evidence="7">OMPdecase</shortName>
    </alternativeName>
</protein>
<dbReference type="KEGG" id="mfn:Ga0123462_0579"/>
<evidence type="ECO:0000259" key="11">
    <source>
        <dbReference type="SMART" id="SM00934"/>
    </source>
</evidence>
<feature type="active site" description="Proton donor" evidence="7">
    <location>
        <position position="65"/>
    </location>
</feature>
<organism evidence="12 13">
    <name type="scientific">Mariprofundus ferrinatatus</name>
    <dbReference type="NCBI Taxonomy" id="1921087"/>
    <lineage>
        <taxon>Bacteria</taxon>
        <taxon>Pseudomonadati</taxon>
        <taxon>Pseudomonadota</taxon>
        <taxon>Candidatius Mariprofundia</taxon>
        <taxon>Mariprofundales</taxon>
        <taxon>Mariprofundaceae</taxon>
        <taxon>Mariprofundus</taxon>
    </lineage>
</organism>
<keyword evidence="3 7" id="KW-0210">Decarboxylase</keyword>
<dbReference type="InterPro" id="IPR011060">
    <property type="entry name" value="RibuloseP-bd_barrel"/>
</dbReference>
<dbReference type="EMBL" id="CP018800">
    <property type="protein sequence ID" value="ATX81450.1"/>
    <property type="molecule type" value="Genomic_DNA"/>
</dbReference>
<feature type="active site" description="For OMPdecase activity" evidence="8">
    <location>
        <position position="63"/>
    </location>
</feature>
<proteinExistence type="inferred from homology"/>
<comment type="pathway">
    <text evidence="2 7 10">Pyrimidine metabolism; UMP biosynthesis via de novo pathway; UMP from orotate: step 2/2.</text>
</comment>
<feature type="binding site" evidence="7 9">
    <location>
        <position position="15"/>
    </location>
    <ligand>
        <name>substrate</name>
    </ligand>
</feature>
<reference evidence="12 13" key="1">
    <citation type="submission" date="2016-12" db="EMBL/GenBank/DDBJ databases">
        <title>Isolation and genomic insights into novel planktonic Zetaproteobacteria from stratified waters of the Chesapeake Bay.</title>
        <authorList>
            <person name="McAllister S.M."/>
            <person name="Kato S."/>
            <person name="Chan C.S."/>
            <person name="Chiu B.K."/>
            <person name="Field E.K."/>
        </authorList>
    </citation>
    <scope>NUCLEOTIDE SEQUENCE [LARGE SCALE GENOMIC DNA]</scope>
    <source>
        <strain evidence="12 13">CP-8</strain>
    </source>
</reference>
<dbReference type="InterPro" id="IPR014732">
    <property type="entry name" value="OMPdecase"/>
</dbReference>
<evidence type="ECO:0000256" key="9">
    <source>
        <dbReference type="PIRSR" id="PIRSR614732-2"/>
    </source>
</evidence>
<dbReference type="PROSITE" id="PS00156">
    <property type="entry name" value="OMPDECASE"/>
    <property type="match status" value="1"/>
</dbReference>
<dbReference type="NCBIfam" id="NF001273">
    <property type="entry name" value="PRK00230.1"/>
    <property type="match status" value="1"/>
</dbReference>
<evidence type="ECO:0000313" key="12">
    <source>
        <dbReference type="EMBL" id="ATX81450.1"/>
    </source>
</evidence>
<dbReference type="GO" id="GO:0005829">
    <property type="term" value="C:cytosol"/>
    <property type="evidence" value="ECO:0007669"/>
    <property type="project" value="TreeGrafter"/>
</dbReference>
<feature type="binding site" evidence="7 9">
    <location>
        <position position="121"/>
    </location>
    <ligand>
        <name>substrate</name>
    </ligand>
</feature>
<keyword evidence="4 7" id="KW-0665">Pyrimidine biosynthesis</keyword>
<dbReference type="InterPro" id="IPR018089">
    <property type="entry name" value="OMPdecase_AS"/>
</dbReference>
<evidence type="ECO:0000256" key="4">
    <source>
        <dbReference type="ARBA" id="ARBA00022975"/>
    </source>
</evidence>
<comment type="function">
    <text evidence="1 7">Catalyzes the decarboxylation of orotidine 5'-monophosphate (OMP) to uridine 5'-monophosphate (UMP).</text>
</comment>